<evidence type="ECO:0000256" key="1">
    <source>
        <dbReference type="ARBA" id="ARBA00023015"/>
    </source>
</evidence>
<keyword evidence="6" id="KW-1185">Reference proteome</keyword>
<dbReference type="PANTHER" id="PTHR34236">
    <property type="entry name" value="DIMETHYL SULFOXIDE REDUCTASE TRANSCRIPTIONAL ACTIVATOR"/>
    <property type="match status" value="1"/>
</dbReference>
<gene>
    <name evidence="5" type="ORF">HSR6_1731</name>
</gene>
<dbReference type="EMBL" id="CP016804">
    <property type="protein sequence ID" value="APE96168.1"/>
    <property type="molecule type" value="Genomic_DNA"/>
</dbReference>
<feature type="domain" description="DmsR-like N-terminal" evidence="4">
    <location>
        <begin position="30"/>
        <end position="126"/>
    </location>
</feature>
<dbReference type="Pfam" id="PF04967">
    <property type="entry name" value="HTH_10"/>
    <property type="match status" value="1"/>
</dbReference>
<feature type="domain" description="HTH bat-type" evidence="3">
    <location>
        <begin position="145"/>
        <end position="197"/>
    </location>
</feature>
<name>A0A1J1AEJ2_9EURY</name>
<dbReference type="PANTHER" id="PTHR34236:SF1">
    <property type="entry name" value="DIMETHYL SULFOXIDE REDUCTASE TRANSCRIPTIONAL ACTIVATOR"/>
    <property type="match status" value="1"/>
</dbReference>
<dbReference type="InterPro" id="IPR056433">
    <property type="entry name" value="DmsR-like_N"/>
</dbReference>
<evidence type="ECO:0000259" key="3">
    <source>
        <dbReference type="Pfam" id="PF04967"/>
    </source>
</evidence>
<dbReference type="GeneID" id="30418260"/>
<dbReference type="Proteomes" id="UP000186165">
    <property type="component" value="Chromosome"/>
</dbReference>
<keyword evidence="1" id="KW-0805">Transcription regulation</keyword>
<dbReference type="Pfam" id="PF24277">
    <property type="entry name" value="DmsR_N"/>
    <property type="match status" value="1"/>
</dbReference>
<keyword evidence="2" id="KW-0804">Transcription</keyword>
<dbReference type="OrthoDB" id="51502at2157"/>
<dbReference type="AlphaFoldDB" id="A0A1J1AEJ2"/>
<organism evidence="5 6">
    <name type="scientific">Halodesulfurarchaeum formicicum</name>
    <dbReference type="NCBI Taxonomy" id="1873524"/>
    <lineage>
        <taxon>Archaea</taxon>
        <taxon>Methanobacteriati</taxon>
        <taxon>Methanobacteriota</taxon>
        <taxon>Stenosarchaea group</taxon>
        <taxon>Halobacteria</taxon>
        <taxon>Halobacteriales</taxon>
        <taxon>Halobacteriaceae</taxon>
        <taxon>Halodesulfurarchaeum</taxon>
    </lineage>
</organism>
<proteinExistence type="predicted"/>
<dbReference type="RefSeq" id="WP_070365497.1">
    <property type="nucleotide sequence ID" value="NZ_CP016070.1"/>
</dbReference>
<evidence type="ECO:0000313" key="5">
    <source>
        <dbReference type="EMBL" id="APE96168.1"/>
    </source>
</evidence>
<dbReference type="KEGG" id="hhsr:HSR6_1731"/>
<evidence type="ECO:0000259" key="4">
    <source>
        <dbReference type="Pfam" id="PF24277"/>
    </source>
</evidence>
<evidence type="ECO:0000256" key="2">
    <source>
        <dbReference type="ARBA" id="ARBA00023163"/>
    </source>
</evidence>
<evidence type="ECO:0000313" key="6">
    <source>
        <dbReference type="Proteomes" id="UP000186165"/>
    </source>
</evidence>
<protein>
    <submittedName>
        <fullName evidence="5">Bacterio-opsin activator HTH domain-containing protein</fullName>
    </submittedName>
</protein>
<accession>A0A1J1AEJ2</accession>
<sequence>MTRFTQVPEPEERELRVVIQVQPETGCPLVEFEGRSETLKSQLSGDICHCEAIVEDADTRVEHTTKDVSDPCVCSVFHENACVADITDAGERGLTITTYVRDRTVLEELIEDLNNVGDSVRLVEITSNYDGNIDKRVEEVDLSSLTEKQRSAAKLAIEMGYYQRPRETSLEEMAAELDISQQALSQRLGAVEEKLITQLFTDA</sequence>
<dbReference type="InterPro" id="IPR007050">
    <property type="entry name" value="HTH_bacterioopsin"/>
</dbReference>
<reference evidence="6" key="1">
    <citation type="submission" date="2016-08" db="EMBL/GenBank/DDBJ databases">
        <title>Discovery of first anaerobic lithoheterotrophic haloarchae widely represented in hypersaline habitats.</title>
        <authorList>
            <person name="Sorokin D.Y."/>
            <person name="Kublanov I.V."/>
            <person name="Roman P."/>
            <person name="Sinninghe Damste J.S."/>
            <person name="Golyshin P.N."/>
            <person name="Rojo D."/>
            <person name="Ciordia S."/>
            <person name="Mena Md.C."/>
            <person name="Ferrer M."/>
            <person name="Smedile F."/>
            <person name="Messina E."/>
            <person name="La Cono V."/>
            <person name="Yakimov M.M."/>
        </authorList>
    </citation>
    <scope>NUCLEOTIDE SEQUENCE [LARGE SCALE GENOMIC DNA]</scope>
    <source>
        <strain evidence="6">HSR6</strain>
    </source>
</reference>